<name>A0A9N9FD85_9GLOM</name>
<accession>A0A9N9FD85</accession>
<reference evidence="1" key="1">
    <citation type="submission" date="2021-06" db="EMBL/GenBank/DDBJ databases">
        <authorList>
            <person name="Kallberg Y."/>
            <person name="Tangrot J."/>
            <person name="Rosling A."/>
        </authorList>
    </citation>
    <scope>NUCLEOTIDE SEQUENCE</scope>
    <source>
        <strain evidence="1">FL130A</strain>
    </source>
</reference>
<dbReference type="AlphaFoldDB" id="A0A9N9FD85"/>
<protein>
    <submittedName>
        <fullName evidence="1">9767_t:CDS:1</fullName>
    </submittedName>
</protein>
<organism evidence="1 2">
    <name type="scientific">Ambispora leptoticha</name>
    <dbReference type="NCBI Taxonomy" id="144679"/>
    <lineage>
        <taxon>Eukaryota</taxon>
        <taxon>Fungi</taxon>
        <taxon>Fungi incertae sedis</taxon>
        <taxon>Mucoromycota</taxon>
        <taxon>Glomeromycotina</taxon>
        <taxon>Glomeromycetes</taxon>
        <taxon>Archaeosporales</taxon>
        <taxon>Ambisporaceae</taxon>
        <taxon>Ambispora</taxon>
    </lineage>
</organism>
<dbReference type="EMBL" id="CAJVPS010001173">
    <property type="protein sequence ID" value="CAG8527581.1"/>
    <property type="molecule type" value="Genomic_DNA"/>
</dbReference>
<comment type="caution">
    <text evidence="1">The sequence shown here is derived from an EMBL/GenBank/DDBJ whole genome shotgun (WGS) entry which is preliminary data.</text>
</comment>
<sequence length="45" mass="4976">MASHCELTIFEHGMIVGLSKSNHGPLLIILGDHLFCLAVKSYEYS</sequence>
<dbReference type="Proteomes" id="UP000789508">
    <property type="component" value="Unassembled WGS sequence"/>
</dbReference>
<gene>
    <name evidence="1" type="ORF">ALEPTO_LOCUS4777</name>
</gene>
<evidence type="ECO:0000313" key="1">
    <source>
        <dbReference type="EMBL" id="CAG8527581.1"/>
    </source>
</evidence>
<proteinExistence type="predicted"/>
<keyword evidence="2" id="KW-1185">Reference proteome</keyword>
<evidence type="ECO:0000313" key="2">
    <source>
        <dbReference type="Proteomes" id="UP000789508"/>
    </source>
</evidence>